<evidence type="ECO:0000313" key="2">
    <source>
        <dbReference type="EMBL" id="CAB4140781.1"/>
    </source>
</evidence>
<reference evidence="2" key="1">
    <citation type="submission" date="2020-04" db="EMBL/GenBank/DDBJ databases">
        <authorList>
            <person name="Chiriac C."/>
            <person name="Salcher M."/>
            <person name="Ghai R."/>
            <person name="Kavagutti S V."/>
        </authorList>
    </citation>
    <scope>NUCLEOTIDE SEQUENCE</scope>
</reference>
<dbReference type="PROSITE" id="PS50830">
    <property type="entry name" value="TNASE_3"/>
    <property type="match status" value="1"/>
</dbReference>
<accession>A0A6J5M3M1</accession>
<proteinExistence type="predicted"/>
<sequence length="148" mass="16823">MKLFIAALMVFCLAVTSTQAQRRNPEFVLHDWRVLRVVDGDTIEFQATWVPAPMRQRILLRVYGVDTPEKGHRARCPQEAQRGQAATEFAHRVIASSSTARPFVTDWDKYGGRVLGDVILDNNVSLRALLIQNGFAREYFGEAKQSWC</sequence>
<protein>
    <submittedName>
        <fullName evidence="2">COG1525 Micrococcal nuclease (Thermonuclease) homologs</fullName>
    </submittedName>
</protein>
<dbReference type="Gene3D" id="2.40.50.90">
    <property type="match status" value="1"/>
</dbReference>
<dbReference type="InterPro" id="IPR016071">
    <property type="entry name" value="Staphylococal_nuclease_OB-fold"/>
</dbReference>
<evidence type="ECO:0000259" key="1">
    <source>
        <dbReference type="PROSITE" id="PS50830"/>
    </source>
</evidence>
<feature type="domain" description="TNase-like" evidence="1">
    <location>
        <begin position="33"/>
        <end position="148"/>
    </location>
</feature>
<organism evidence="2">
    <name type="scientific">uncultured Caudovirales phage</name>
    <dbReference type="NCBI Taxonomy" id="2100421"/>
    <lineage>
        <taxon>Viruses</taxon>
        <taxon>Duplodnaviria</taxon>
        <taxon>Heunggongvirae</taxon>
        <taxon>Uroviricota</taxon>
        <taxon>Caudoviricetes</taxon>
        <taxon>Peduoviridae</taxon>
        <taxon>Maltschvirus</taxon>
        <taxon>Maltschvirus maltsch</taxon>
    </lineage>
</organism>
<name>A0A6J5M3M1_9CAUD</name>
<dbReference type="InterPro" id="IPR035437">
    <property type="entry name" value="SNase_OB-fold_sf"/>
</dbReference>
<gene>
    <name evidence="2" type="ORF">UFOVP395_116</name>
</gene>
<dbReference type="EMBL" id="LR796380">
    <property type="protein sequence ID" value="CAB4140781.1"/>
    <property type="molecule type" value="Genomic_DNA"/>
</dbReference>
<dbReference type="SUPFAM" id="SSF50199">
    <property type="entry name" value="Staphylococcal nuclease"/>
    <property type="match status" value="1"/>
</dbReference>
<dbReference type="Pfam" id="PF00565">
    <property type="entry name" value="SNase"/>
    <property type="match status" value="1"/>
</dbReference>